<dbReference type="OrthoDB" id="2803872at2759"/>
<organism evidence="2 3">
    <name type="scientific">Sistotremastrum suecicum HHB10207 ss-3</name>
    <dbReference type="NCBI Taxonomy" id="1314776"/>
    <lineage>
        <taxon>Eukaryota</taxon>
        <taxon>Fungi</taxon>
        <taxon>Dikarya</taxon>
        <taxon>Basidiomycota</taxon>
        <taxon>Agaricomycotina</taxon>
        <taxon>Agaricomycetes</taxon>
        <taxon>Sistotremastrales</taxon>
        <taxon>Sistotremastraceae</taxon>
        <taxon>Sistotremastrum</taxon>
    </lineage>
</organism>
<dbReference type="AlphaFoldDB" id="A0A165WIH2"/>
<gene>
    <name evidence="2" type="ORF">SISSUDRAFT_1105897</name>
</gene>
<proteinExistence type="predicted"/>
<feature type="compositionally biased region" description="Acidic residues" evidence="1">
    <location>
        <begin position="38"/>
        <end position="72"/>
    </location>
</feature>
<evidence type="ECO:0000313" key="2">
    <source>
        <dbReference type="EMBL" id="KZT31189.1"/>
    </source>
</evidence>
<evidence type="ECO:0000313" key="3">
    <source>
        <dbReference type="Proteomes" id="UP000076798"/>
    </source>
</evidence>
<sequence length="365" mass="40601">MDRRRGWMCEGAIIDRGGFQGLHGGVSENAEEASAVASDDEEGGESGSMDEDEGSEDGEGFYDSPDDGGDEGDFVRGVLSGGRHYLDHSCFSGKGVTLNERTNTSDGNILHGNEPEHAFVGTEPAASRYAEHWPVNQQAIGGVDTYSSFVSTPTMPRGWTTDAQLTFLDARVIRFQAAKSEGTHEKEAFFNQIYNEFLVKWSLDTITFPHKIGTATSTDEEIQDMRAALFKARLVDWYGNHVRTAGAKKASCKLNLMQPQPRRPQAINAYATLFAAERGLDDQIEAHFNAYMASRDEDDDKKTRLLLRDECLRALLAKEDQSVKNAVDTYRSREPRGPWLQGVPEDATEDEKELARLLYLHSSYR</sequence>
<dbReference type="EMBL" id="KV428756">
    <property type="protein sequence ID" value="KZT31189.1"/>
    <property type="molecule type" value="Genomic_DNA"/>
</dbReference>
<keyword evidence="3" id="KW-1185">Reference proteome</keyword>
<reference evidence="2 3" key="1">
    <citation type="journal article" date="2016" name="Mol. Biol. Evol.">
        <title>Comparative Genomics of Early-Diverging Mushroom-Forming Fungi Provides Insights into the Origins of Lignocellulose Decay Capabilities.</title>
        <authorList>
            <person name="Nagy L.G."/>
            <person name="Riley R."/>
            <person name="Tritt A."/>
            <person name="Adam C."/>
            <person name="Daum C."/>
            <person name="Floudas D."/>
            <person name="Sun H."/>
            <person name="Yadav J.S."/>
            <person name="Pangilinan J."/>
            <person name="Larsson K.H."/>
            <person name="Matsuura K."/>
            <person name="Barry K."/>
            <person name="Labutti K."/>
            <person name="Kuo R."/>
            <person name="Ohm R.A."/>
            <person name="Bhattacharya S.S."/>
            <person name="Shirouzu T."/>
            <person name="Yoshinaga Y."/>
            <person name="Martin F.M."/>
            <person name="Grigoriev I.V."/>
            <person name="Hibbett D.S."/>
        </authorList>
    </citation>
    <scope>NUCLEOTIDE SEQUENCE [LARGE SCALE GENOMIC DNA]</scope>
    <source>
        <strain evidence="2 3">HHB10207 ss-3</strain>
    </source>
</reference>
<name>A0A165WIH2_9AGAM</name>
<protein>
    <submittedName>
        <fullName evidence="2">Uncharacterized protein</fullName>
    </submittedName>
</protein>
<accession>A0A165WIH2</accession>
<feature type="region of interest" description="Disordered" evidence="1">
    <location>
        <begin position="17"/>
        <end position="73"/>
    </location>
</feature>
<dbReference type="Proteomes" id="UP000076798">
    <property type="component" value="Unassembled WGS sequence"/>
</dbReference>
<dbReference type="STRING" id="1314776.A0A165WIH2"/>
<feature type="compositionally biased region" description="Low complexity" evidence="1">
    <location>
        <begin position="25"/>
        <end position="37"/>
    </location>
</feature>
<evidence type="ECO:0000256" key="1">
    <source>
        <dbReference type="SAM" id="MobiDB-lite"/>
    </source>
</evidence>